<dbReference type="GO" id="GO:0015074">
    <property type="term" value="P:DNA integration"/>
    <property type="evidence" value="ECO:0007669"/>
    <property type="project" value="InterPro"/>
</dbReference>
<name>A0A9J8BXQ3_CYPCA</name>
<dbReference type="InterPro" id="IPR001878">
    <property type="entry name" value="Znf_CCHC"/>
</dbReference>
<dbReference type="InterPro" id="IPR038269">
    <property type="entry name" value="SCAN_sf"/>
</dbReference>
<dbReference type="GeneTree" id="ENSGT00940000165751"/>
<evidence type="ECO:0000256" key="1">
    <source>
        <dbReference type="ARBA" id="ARBA00039658"/>
    </source>
</evidence>
<dbReference type="Pfam" id="PF02023">
    <property type="entry name" value="SCAN"/>
    <property type="match status" value="1"/>
</dbReference>
<dbReference type="PROSITE" id="PS50994">
    <property type="entry name" value="INTEGRASE"/>
    <property type="match status" value="1"/>
</dbReference>
<accession>A0A9J8BXQ3</accession>
<organism evidence="3 4">
    <name type="scientific">Cyprinus carpio carpio</name>
    <dbReference type="NCBI Taxonomy" id="630221"/>
    <lineage>
        <taxon>Eukaryota</taxon>
        <taxon>Metazoa</taxon>
        <taxon>Chordata</taxon>
        <taxon>Craniata</taxon>
        <taxon>Vertebrata</taxon>
        <taxon>Euteleostomi</taxon>
        <taxon>Actinopterygii</taxon>
        <taxon>Neopterygii</taxon>
        <taxon>Teleostei</taxon>
        <taxon>Ostariophysi</taxon>
        <taxon>Cypriniformes</taxon>
        <taxon>Cyprinidae</taxon>
        <taxon>Cyprininae</taxon>
        <taxon>Cyprinus</taxon>
    </lineage>
</organism>
<dbReference type="InterPro" id="IPR036397">
    <property type="entry name" value="RNaseH_sf"/>
</dbReference>
<dbReference type="SUPFAM" id="SSF53098">
    <property type="entry name" value="Ribonuclease H-like"/>
    <property type="match status" value="1"/>
</dbReference>
<evidence type="ECO:0000313" key="4">
    <source>
        <dbReference type="Proteomes" id="UP001108240"/>
    </source>
</evidence>
<dbReference type="FunFam" id="1.10.340.70:FF:000001">
    <property type="entry name" value="Retrovirus-related Pol polyprotein from transposon gypsy-like Protein"/>
    <property type="match status" value="1"/>
</dbReference>
<dbReference type="InterPro" id="IPR001584">
    <property type="entry name" value="Integrase_cat-core"/>
</dbReference>
<dbReference type="PANTHER" id="PTHR46888:SF13">
    <property type="entry name" value="RIBONUCLEASE H"/>
    <property type="match status" value="1"/>
</dbReference>
<dbReference type="Ensembl" id="ENSCCRT00000134176.1">
    <property type="protein sequence ID" value="ENSCCRP00000158966.1"/>
    <property type="gene ID" value="ENSCCRG00000054054.1"/>
</dbReference>
<dbReference type="Pfam" id="PF17921">
    <property type="entry name" value="Integrase_H2C2"/>
    <property type="match status" value="1"/>
</dbReference>
<dbReference type="OMA" id="ERRIEMN"/>
<dbReference type="GO" id="GO:0008270">
    <property type="term" value="F:zinc ion binding"/>
    <property type="evidence" value="ECO:0007669"/>
    <property type="project" value="InterPro"/>
</dbReference>
<dbReference type="AlphaFoldDB" id="A0A9J8BXQ3"/>
<dbReference type="InterPro" id="IPR036875">
    <property type="entry name" value="Znf_CCHC_sf"/>
</dbReference>
<keyword evidence="4" id="KW-1185">Reference proteome</keyword>
<dbReference type="InterPro" id="IPR003309">
    <property type="entry name" value="SCAN_dom"/>
</dbReference>
<dbReference type="Gene3D" id="1.10.4020.10">
    <property type="entry name" value="DNA breaking-rejoining enzymes"/>
    <property type="match status" value="1"/>
</dbReference>
<dbReference type="Gene3D" id="1.10.340.70">
    <property type="match status" value="1"/>
</dbReference>
<sequence>MSSRLSSFVQAPSEIGLEMCTKEQLLEIADHYQIEIADKKLKETVKERLKQGLREVGVLGGQSISSEGASFQSSPSLTFEQQRELLQMQLEIARLRNVNRPEVPQFDVSQNLRLLPKFDESDPDTYFTLFERIAEARAWSDLDMTMLLQCVLTGKAREAFSALSVADSKIYAKVKSAVLKVYELVPEAYRQCFRYRKKQDSQTYSEFVRDLTSAFNRWCTASEVSNFEGLSNLIVLEQFKNSVSDQVATYINERKVKSPSDAAVLADEYRLTHKSHFESNSDVLYKKNFTPRNRSSFSGASFQRPQKFGSGGPKAQVNVNTCRYCLVEGHWKKDCPLLKSKKLGQFKPAVLAVPVTASDHHGELFQPIVEFGSESSQCDFSAFISDGVVSLVDGNQEVPIKILRDTGALDSFILESVLPFSKESDSGSCIMVCGMGLVPFSSPLHDVTLKCGLVEGDVAVGVRPQLPVEGVHMILGNDLAGSKVWADGKINIFKKQDSVLPAKVSPDCSFVSPEVFPVCAVTRSVSRKEVESKPESLELPVKLQIEQLTSSRDSLIAEQKVDTTLADLFDKAVPDSVVRNSAQCYFLLDGLLVRKWVPHCDQGLGEPVFQVVVPTTLRSKVLQTSHGDVAGHMGVCKTYDRILRYFFWPRLKRDVAQFIKTCHTCQQTSKPNQVVKPAPLYPIPAIGQPFEHLIIDCVGPLPRSKSGHNYLLTVMCQATRYPAAFALRTITSKSVVKALTQFISTFGIPKIIQSDQGSNFTSHLFAQVLKQLKVKQNKSTAFHA</sequence>
<protein>
    <recommendedName>
        <fullName evidence="1">Gypsy retrotransposon integrase-like protein 1</fullName>
    </recommendedName>
</protein>
<dbReference type="SUPFAM" id="SSF57756">
    <property type="entry name" value="Retrovirus zinc finger-like domains"/>
    <property type="match status" value="1"/>
</dbReference>
<dbReference type="PANTHER" id="PTHR46888">
    <property type="entry name" value="ZINC KNUCKLE DOMAINCONTAINING PROTEIN-RELATED"/>
    <property type="match status" value="1"/>
</dbReference>
<dbReference type="SMART" id="SM00343">
    <property type="entry name" value="ZnF_C2HC"/>
    <property type="match status" value="1"/>
</dbReference>
<evidence type="ECO:0000259" key="2">
    <source>
        <dbReference type="PROSITE" id="PS50994"/>
    </source>
</evidence>
<dbReference type="Pfam" id="PF00665">
    <property type="entry name" value="rve"/>
    <property type="match status" value="1"/>
</dbReference>
<evidence type="ECO:0000313" key="3">
    <source>
        <dbReference type="Ensembl" id="ENSCCRP00000158966.1"/>
    </source>
</evidence>
<dbReference type="SUPFAM" id="SSF47353">
    <property type="entry name" value="Retrovirus capsid dimerization domain-like"/>
    <property type="match status" value="1"/>
</dbReference>
<dbReference type="InterPro" id="IPR041588">
    <property type="entry name" value="Integrase_H2C2"/>
</dbReference>
<feature type="domain" description="Integrase catalytic" evidence="2">
    <location>
        <begin position="685"/>
        <end position="784"/>
    </location>
</feature>
<dbReference type="Proteomes" id="UP001108240">
    <property type="component" value="Unplaced"/>
</dbReference>
<reference evidence="3" key="2">
    <citation type="submission" date="2025-09" db="UniProtKB">
        <authorList>
            <consortium name="Ensembl"/>
        </authorList>
    </citation>
    <scope>IDENTIFICATION</scope>
</reference>
<dbReference type="Gene3D" id="3.30.420.10">
    <property type="entry name" value="Ribonuclease H-like superfamily/Ribonuclease H"/>
    <property type="match status" value="1"/>
</dbReference>
<dbReference type="Gene3D" id="4.10.60.10">
    <property type="entry name" value="Zinc finger, CCHC-type"/>
    <property type="match status" value="1"/>
</dbReference>
<dbReference type="InterPro" id="IPR012337">
    <property type="entry name" value="RNaseH-like_sf"/>
</dbReference>
<reference evidence="3" key="1">
    <citation type="submission" date="2025-08" db="UniProtKB">
        <authorList>
            <consortium name="Ensembl"/>
        </authorList>
    </citation>
    <scope>IDENTIFICATION</scope>
</reference>
<proteinExistence type="predicted"/>
<dbReference type="GO" id="GO:0003676">
    <property type="term" value="F:nucleic acid binding"/>
    <property type="evidence" value="ECO:0007669"/>
    <property type="project" value="InterPro"/>
</dbReference>